<feature type="transmembrane region" description="Helical" evidence="1">
    <location>
        <begin position="114"/>
        <end position="136"/>
    </location>
</feature>
<feature type="transmembrane region" description="Helical" evidence="1">
    <location>
        <begin position="82"/>
        <end position="102"/>
    </location>
</feature>
<dbReference type="EMBL" id="MDAL01000034">
    <property type="protein sequence ID" value="PMN90277.1"/>
    <property type="molecule type" value="Genomic_DNA"/>
</dbReference>
<dbReference type="NCBIfam" id="NF038216">
    <property type="entry name" value="ABZJ_00895_fam"/>
    <property type="match status" value="1"/>
</dbReference>
<proteinExistence type="predicted"/>
<feature type="transmembrane region" description="Helical" evidence="1">
    <location>
        <begin position="20"/>
        <end position="41"/>
    </location>
</feature>
<keyword evidence="1" id="KW-0472">Membrane</keyword>
<keyword evidence="1" id="KW-0812">Transmembrane</keyword>
<dbReference type="InterPro" id="IPR047730">
    <property type="entry name" value="ABZJ_00895-like"/>
</dbReference>
<sequence>MLYTNEKPRPQDTPQKAPDFLQVSLALCLCSVLIGVIFFIIEDTFGFEVPSAGVISTALPAILTGIYFGNKTETLMSAKTRWLAILIWTSASYFYALAAFQYHGLSLSDLFEEFGSFGWVFAGFTALMALLSYFVIKSGEKTGIKNKAKVQEKQAKGV</sequence>
<dbReference type="Proteomes" id="UP000235387">
    <property type="component" value="Unassembled WGS sequence"/>
</dbReference>
<comment type="caution">
    <text evidence="2">The sequence shown here is derived from an EMBL/GenBank/DDBJ whole genome shotgun (WGS) entry which is preliminary data.</text>
</comment>
<dbReference type="AlphaFoldDB" id="A0A2N7L852"/>
<protein>
    <submittedName>
        <fullName evidence="2">Uncharacterized protein</fullName>
    </submittedName>
</protein>
<accession>A0A2N7L852</accession>
<feature type="transmembrane region" description="Helical" evidence="1">
    <location>
        <begin position="53"/>
        <end position="70"/>
    </location>
</feature>
<organism evidence="2 3">
    <name type="scientific">Enterovibrio norvegicus</name>
    <dbReference type="NCBI Taxonomy" id="188144"/>
    <lineage>
        <taxon>Bacteria</taxon>
        <taxon>Pseudomonadati</taxon>
        <taxon>Pseudomonadota</taxon>
        <taxon>Gammaproteobacteria</taxon>
        <taxon>Vibrionales</taxon>
        <taxon>Vibrionaceae</taxon>
        <taxon>Enterovibrio</taxon>
    </lineage>
</organism>
<gene>
    <name evidence="2" type="ORF">BCT23_20985</name>
</gene>
<reference evidence="3" key="1">
    <citation type="submission" date="2016-07" db="EMBL/GenBank/DDBJ databases">
        <title>Nontailed viruses are major unrecognized killers of bacteria in the ocean.</title>
        <authorList>
            <person name="Kauffman K."/>
            <person name="Hussain F."/>
            <person name="Yang J."/>
            <person name="Arevalo P."/>
            <person name="Brown J."/>
            <person name="Cutler M."/>
            <person name="Kelly L."/>
            <person name="Polz M.F."/>
        </authorList>
    </citation>
    <scope>NUCLEOTIDE SEQUENCE [LARGE SCALE GENOMIC DNA]</scope>
    <source>
        <strain evidence="3">10N.261.45.A10</strain>
    </source>
</reference>
<evidence type="ECO:0000313" key="3">
    <source>
        <dbReference type="Proteomes" id="UP000235387"/>
    </source>
</evidence>
<evidence type="ECO:0000313" key="2">
    <source>
        <dbReference type="EMBL" id="PMN90277.1"/>
    </source>
</evidence>
<evidence type="ECO:0000256" key="1">
    <source>
        <dbReference type="SAM" id="Phobius"/>
    </source>
</evidence>
<keyword evidence="1" id="KW-1133">Transmembrane helix</keyword>
<name>A0A2N7L852_9GAMM</name>
<dbReference type="RefSeq" id="WP_102391529.1">
    <property type="nucleotide sequence ID" value="NZ_MDAL01000034.1"/>
</dbReference>